<evidence type="ECO:0000256" key="2">
    <source>
        <dbReference type="ARBA" id="ARBA00006285"/>
    </source>
</evidence>
<feature type="domain" description="Glycoside hydrolase family 20 catalytic" evidence="9">
    <location>
        <begin position="202"/>
        <end position="516"/>
    </location>
</feature>
<dbReference type="EMBL" id="CAJNOH010000752">
    <property type="protein sequence ID" value="CAF1117360.1"/>
    <property type="molecule type" value="Genomic_DNA"/>
</dbReference>
<dbReference type="PANTHER" id="PTHR22600">
    <property type="entry name" value="BETA-HEXOSAMINIDASE"/>
    <property type="match status" value="1"/>
</dbReference>
<feature type="domain" description="Beta-hexosaminidase eukaryotic type N-terminal" evidence="10">
    <location>
        <begin position="64"/>
        <end position="179"/>
    </location>
</feature>
<dbReference type="GO" id="GO:0030203">
    <property type="term" value="P:glycosaminoglycan metabolic process"/>
    <property type="evidence" value="ECO:0007669"/>
    <property type="project" value="TreeGrafter"/>
</dbReference>
<dbReference type="Pfam" id="PF00728">
    <property type="entry name" value="Glyco_hydro_20"/>
    <property type="match status" value="1"/>
</dbReference>
<dbReference type="Proteomes" id="UP000663854">
    <property type="component" value="Unassembled WGS sequence"/>
</dbReference>
<keyword evidence="8" id="KW-0472">Membrane</keyword>
<evidence type="ECO:0000313" key="11">
    <source>
        <dbReference type="EMBL" id="CAF1117360.1"/>
    </source>
</evidence>
<name>A0A815G308_9BILA</name>
<evidence type="ECO:0000256" key="3">
    <source>
        <dbReference type="ARBA" id="ARBA00012663"/>
    </source>
</evidence>
<dbReference type="SUPFAM" id="SSF51445">
    <property type="entry name" value="(Trans)glycosidases"/>
    <property type="match status" value="1"/>
</dbReference>
<keyword evidence="8" id="KW-0812">Transmembrane</keyword>
<comment type="catalytic activity">
    <reaction evidence="1">
        <text>Hydrolysis of terminal non-reducing N-acetyl-D-hexosamine residues in N-acetyl-beta-D-hexosaminides.</text>
        <dbReference type="EC" id="3.2.1.52"/>
    </reaction>
</comment>
<accession>A0A815G308</accession>
<dbReference type="AlphaFoldDB" id="A0A815G308"/>
<evidence type="ECO:0000256" key="8">
    <source>
        <dbReference type="SAM" id="Phobius"/>
    </source>
</evidence>
<dbReference type="InterPro" id="IPR029018">
    <property type="entry name" value="Hex-like_dom2"/>
</dbReference>
<dbReference type="GO" id="GO:0005975">
    <property type="term" value="P:carbohydrate metabolic process"/>
    <property type="evidence" value="ECO:0007669"/>
    <property type="project" value="InterPro"/>
</dbReference>
<keyword evidence="13" id="KW-1185">Reference proteome</keyword>
<dbReference type="InterPro" id="IPR025705">
    <property type="entry name" value="Beta_hexosaminidase_sua/sub"/>
</dbReference>
<dbReference type="Gene3D" id="3.30.379.10">
    <property type="entry name" value="Chitobiase/beta-hexosaminidase domain 2-like"/>
    <property type="match status" value="1"/>
</dbReference>
<evidence type="ECO:0000256" key="5">
    <source>
        <dbReference type="ARBA" id="ARBA00023180"/>
    </source>
</evidence>
<evidence type="ECO:0000313" key="12">
    <source>
        <dbReference type="EMBL" id="CAF1333159.1"/>
    </source>
</evidence>
<evidence type="ECO:0000259" key="9">
    <source>
        <dbReference type="Pfam" id="PF00728"/>
    </source>
</evidence>
<protein>
    <recommendedName>
        <fullName evidence="3">beta-N-acetylhexosaminidase</fullName>
        <ecNumber evidence="3">3.2.1.52</ecNumber>
    </recommendedName>
</protein>
<dbReference type="InterPro" id="IPR017853">
    <property type="entry name" value="GH"/>
</dbReference>
<keyword evidence="6" id="KW-0326">Glycosidase</keyword>
<gene>
    <name evidence="12" type="ORF">JXQ802_LOCUS31171</name>
    <name evidence="11" type="ORF">PYM288_LOCUS20512</name>
</gene>
<dbReference type="GO" id="GO:0006689">
    <property type="term" value="P:ganglioside catabolic process"/>
    <property type="evidence" value="ECO:0007669"/>
    <property type="project" value="TreeGrafter"/>
</dbReference>
<dbReference type="EC" id="3.2.1.52" evidence="3"/>
<keyword evidence="5" id="KW-0325">Glycoprotein</keyword>
<dbReference type="PANTHER" id="PTHR22600:SF21">
    <property type="entry name" value="BETA-HEXOSAMINIDASE A"/>
    <property type="match status" value="1"/>
</dbReference>
<feature type="transmembrane region" description="Helical" evidence="8">
    <location>
        <begin position="7"/>
        <end position="26"/>
    </location>
</feature>
<sequence>MIPMKIIFKILFTLLITGFVIIYYLLNKKQSSTLLININNYHYEVDNYHFEYENNSILTNINVIPFPQFIDKKNSVLIISNGFRIISKQNPTEDLQLALRRYSKYISLLIGISVEINQKFLSSGNKLIIDCPLITSQNNTYPKLGEDESYTLNITKTGSYLYSLSLTGIIRGLSTFVQLIERNTSSERTYIPLVNITDRPRFMWRGLLLDVSRHWMPVSVIERTLNTMELSKFNVLHLHLSDDQGFRVESIEYNLLHDRKEFFTQKDIEYLVEYARQRRIRIIPEFDMPGHATSWFVGYPELASQPGPYQIATKWGVMKATMDPTKENTYIFLDKFLKEMTKLFPDPYFHIGGDEVDGSQWTQSPTIQQFINKHKLENNHGLQAYFNKRIQKLLKKYGKIMVGWEEILDEVHKNLMVDKDAIIQAWQHQQAIENAIIKGYRVIVSNGYYLDHLLLSRNHYKVDPIFRNDVRLLHEQQQSHILGGEACIWSEYVTPNSIDSRIWPRALAIVERFWSPSSIKDENFLYERLFRLNHLFDKMQTGVTHISSYKTQLQNLILDPKKKIYLLHPLAILADVSEPCGQPERSRTFKYSTNTSLTTFADVLQSESELIWKLEKLPINDESSYRNIFQTWSINHLRLKELFDSVEKTKNQEIWGQNIEQLSVNLAHIGQIGLRILDYNSKKILHRDKNNTMNSWTLSHWISHHKELLRQLEYQITEVRLAAVRPVLRLLNSIKIIP</sequence>
<dbReference type="InterPro" id="IPR015883">
    <property type="entry name" value="Glyco_hydro_20_cat"/>
</dbReference>
<dbReference type="Gene3D" id="3.20.20.80">
    <property type="entry name" value="Glycosidases"/>
    <property type="match status" value="1"/>
</dbReference>
<keyword evidence="4" id="KW-0378">Hydrolase</keyword>
<comment type="similarity">
    <text evidence="2">Belongs to the glycosyl hydrolase 20 family.</text>
</comment>
<dbReference type="Proteomes" id="UP000663870">
    <property type="component" value="Unassembled WGS sequence"/>
</dbReference>
<dbReference type="EMBL" id="CAJNOL010001304">
    <property type="protein sequence ID" value="CAF1333159.1"/>
    <property type="molecule type" value="Genomic_DNA"/>
</dbReference>
<organism evidence="12 13">
    <name type="scientific">Rotaria sordida</name>
    <dbReference type="NCBI Taxonomy" id="392033"/>
    <lineage>
        <taxon>Eukaryota</taxon>
        <taxon>Metazoa</taxon>
        <taxon>Spiralia</taxon>
        <taxon>Gnathifera</taxon>
        <taxon>Rotifera</taxon>
        <taxon>Eurotatoria</taxon>
        <taxon>Bdelloidea</taxon>
        <taxon>Philodinida</taxon>
        <taxon>Philodinidae</taxon>
        <taxon>Rotaria</taxon>
    </lineage>
</organism>
<dbReference type="GO" id="GO:0004563">
    <property type="term" value="F:beta-N-acetylhexosaminidase activity"/>
    <property type="evidence" value="ECO:0007669"/>
    <property type="project" value="UniProtKB-EC"/>
</dbReference>
<evidence type="ECO:0000313" key="13">
    <source>
        <dbReference type="Proteomes" id="UP000663870"/>
    </source>
</evidence>
<dbReference type="InterPro" id="IPR029019">
    <property type="entry name" value="HEX_eukaryotic_N"/>
</dbReference>
<dbReference type="GO" id="GO:0016020">
    <property type="term" value="C:membrane"/>
    <property type="evidence" value="ECO:0007669"/>
    <property type="project" value="TreeGrafter"/>
</dbReference>
<evidence type="ECO:0000259" key="10">
    <source>
        <dbReference type="Pfam" id="PF14845"/>
    </source>
</evidence>
<dbReference type="GO" id="GO:0005764">
    <property type="term" value="C:lysosome"/>
    <property type="evidence" value="ECO:0007669"/>
    <property type="project" value="TreeGrafter"/>
</dbReference>
<proteinExistence type="inferred from homology"/>
<dbReference type="PRINTS" id="PR00738">
    <property type="entry name" value="GLHYDRLASE20"/>
</dbReference>
<dbReference type="Pfam" id="PF14845">
    <property type="entry name" value="Glycohydro_20b2"/>
    <property type="match status" value="1"/>
</dbReference>
<reference evidence="12" key="1">
    <citation type="submission" date="2021-02" db="EMBL/GenBank/DDBJ databases">
        <authorList>
            <person name="Nowell W R."/>
        </authorList>
    </citation>
    <scope>NUCLEOTIDE SEQUENCE</scope>
</reference>
<evidence type="ECO:0000256" key="1">
    <source>
        <dbReference type="ARBA" id="ARBA00001231"/>
    </source>
</evidence>
<dbReference type="SUPFAM" id="SSF55545">
    <property type="entry name" value="beta-N-acetylhexosaminidase-like domain"/>
    <property type="match status" value="1"/>
</dbReference>
<comment type="caution">
    <text evidence="12">The sequence shown here is derived from an EMBL/GenBank/DDBJ whole genome shotgun (WGS) entry which is preliminary data.</text>
</comment>
<evidence type="ECO:0000256" key="6">
    <source>
        <dbReference type="ARBA" id="ARBA00023295"/>
    </source>
</evidence>
<keyword evidence="8" id="KW-1133">Transmembrane helix</keyword>
<feature type="active site" description="Proton donor" evidence="7">
    <location>
        <position position="355"/>
    </location>
</feature>
<evidence type="ECO:0000256" key="4">
    <source>
        <dbReference type="ARBA" id="ARBA00022801"/>
    </source>
</evidence>
<evidence type="ECO:0000256" key="7">
    <source>
        <dbReference type="PIRSR" id="PIRSR625705-1"/>
    </source>
</evidence>